<dbReference type="PATRIC" id="fig|1225176.3.peg.2940"/>
<accession>K1L1G6</accession>
<dbReference type="PANTHER" id="PTHR30576">
    <property type="entry name" value="COLANIC BIOSYNTHESIS UDP-GLUCOSE LIPID CARRIER TRANSFERASE"/>
    <property type="match status" value="1"/>
</dbReference>
<dbReference type="PANTHER" id="PTHR30576:SF8">
    <property type="entry name" value="UNDECAPRENYL-PHOSPHATE GALACTOSE PHOSPHOTRANSFERASE"/>
    <property type="match status" value="1"/>
</dbReference>
<dbReference type="GO" id="GO:0016780">
    <property type="term" value="F:phosphotransferase activity, for other substituted phosphate groups"/>
    <property type="evidence" value="ECO:0007669"/>
    <property type="project" value="TreeGrafter"/>
</dbReference>
<evidence type="ECO:0000256" key="2">
    <source>
        <dbReference type="SAM" id="Phobius"/>
    </source>
</evidence>
<evidence type="ECO:0000313" key="4">
    <source>
        <dbReference type="EMBL" id="EKB48601.1"/>
    </source>
</evidence>
<organism evidence="4 5">
    <name type="scientific">Cecembia lonarensis (strain CCUG 58316 / KCTC 22772 / LW9)</name>
    <dbReference type="NCBI Taxonomy" id="1225176"/>
    <lineage>
        <taxon>Bacteria</taxon>
        <taxon>Pseudomonadati</taxon>
        <taxon>Bacteroidota</taxon>
        <taxon>Cytophagia</taxon>
        <taxon>Cytophagales</taxon>
        <taxon>Cyclobacteriaceae</taxon>
        <taxon>Cecembia</taxon>
    </lineage>
</organism>
<dbReference type="Pfam" id="PF02397">
    <property type="entry name" value="Bac_transf"/>
    <property type="match status" value="1"/>
</dbReference>
<feature type="transmembrane region" description="Helical" evidence="2">
    <location>
        <begin position="12"/>
        <end position="35"/>
    </location>
</feature>
<name>K1L1G6_CECL9</name>
<keyword evidence="5" id="KW-1185">Reference proteome</keyword>
<keyword evidence="4" id="KW-0808">Transferase</keyword>
<keyword evidence="2" id="KW-1133">Transmembrane helix</keyword>
<feature type="domain" description="Bacterial sugar transferase" evidence="3">
    <location>
        <begin position="3"/>
        <end position="178"/>
    </location>
</feature>
<dbReference type="RefSeq" id="WP_009185781.1">
    <property type="nucleotide sequence ID" value="NZ_AMGM01000047.1"/>
</dbReference>
<protein>
    <submittedName>
        <fullName evidence="4">Putative colanic biosynthesis UDP-glucose lipid carrier transferase</fullName>
    </submittedName>
</protein>
<gene>
    <name evidence="4" type="primary">wcaJ_5</name>
    <name evidence="4" type="ORF">B879_02759</name>
</gene>
<dbReference type="InterPro" id="IPR003362">
    <property type="entry name" value="Bact_transf"/>
</dbReference>
<evidence type="ECO:0000256" key="1">
    <source>
        <dbReference type="ARBA" id="ARBA00006464"/>
    </source>
</evidence>
<evidence type="ECO:0000259" key="3">
    <source>
        <dbReference type="Pfam" id="PF02397"/>
    </source>
</evidence>
<proteinExistence type="inferred from homology"/>
<keyword evidence="2" id="KW-0472">Membrane</keyword>
<evidence type="ECO:0000313" key="5">
    <source>
        <dbReference type="Proteomes" id="UP000004478"/>
    </source>
</evidence>
<reference evidence="4 5" key="1">
    <citation type="journal article" date="2012" name="J. Bacteriol.">
        <title>Draft Genome Sequence of Cecembia lonarensis Strain LW9T, Isolated from Lonar Lake, a Haloalkaline Lake in India.</title>
        <authorList>
            <person name="Shivaji S."/>
            <person name="Ara S."/>
            <person name="Singh A."/>
            <person name="Pinnaka A.K."/>
        </authorList>
    </citation>
    <scope>NUCLEOTIDE SEQUENCE [LARGE SCALE GENOMIC DNA]</scope>
    <source>
        <strain evidence="4 5">LW9</strain>
    </source>
</reference>
<dbReference type="EMBL" id="AMGM01000047">
    <property type="protein sequence ID" value="EKB48601.1"/>
    <property type="molecule type" value="Genomic_DNA"/>
</dbReference>
<dbReference type="Proteomes" id="UP000004478">
    <property type="component" value="Unassembled WGS sequence"/>
</dbReference>
<dbReference type="AlphaFoldDB" id="K1L1G6"/>
<comment type="similarity">
    <text evidence="1">Belongs to the bacterial sugar transferase family.</text>
</comment>
<sequence>MAKRLFDFFMVLLALIILSPFLLIISILVAIFHGWPIVFVQERPGLDGKPFRFLKFRSMTNEKDDQGQLLDDDLRLTKFGKFIRKTSLDELPSLWNVLLGDMSLVGPRPLLMRYLPRYNAFQKRRHEVKPGITGWAQVNGRNAISWERKFEYDVWYVDNRSFWLDIKILFLTIFKVLKRDGISHEGTETMPEFKGTNVKSL</sequence>
<comment type="caution">
    <text evidence="4">The sequence shown here is derived from an EMBL/GenBank/DDBJ whole genome shotgun (WGS) entry which is preliminary data.</text>
</comment>
<dbReference type="OrthoDB" id="9808602at2"/>
<keyword evidence="2" id="KW-0812">Transmembrane</keyword>